<comment type="caution">
    <text evidence="1">The sequence shown here is derived from an EMBL/GenBank/DDBJ whole genome shotgun (WGS) entry which is preliminary data.</text>
</comment>
<dbReference type="OrthoDB" id="9902488at2"/>
<dbReference type="RefSeq" id="WP_135601924.1">
    <property type="nucleotide sequence ID" value="NZ_RQFK01000026.1"/>
</dbReference>
<dbReference type="Proteomes" id="UP000298009">
    <property type="component" value="Unassembled WGS sequence"/>
</dbReference>
<gene>
    <name evidence="1" type="ORF">EHQ24_12495</name>
</gene>
<accession>A0A4R9I7G8</accession>
<dbReference type="AlphaFoldDB" id="A0A4R9I7G8"/>
<keyword evidence="2" id="KW-1185">Reference proteome</keyword>
<proteinExistence type="predicted"/>
<dbReference type="EMBL" id="RQFK01000026">
    <property type="protein sequence ID" value="TGK82085.1"/>
    <property type="molecule type" value="Genomic_DNA"/>
</dbReference>
<protein>
    <submittedName>
        <fullName evidence="1">Uncharacterized protein</fullName>
    </submittedName>
</protein>
<evidence type="ECO:0000313" key="1">
    <source>
        <dbReference type="EMBL" id="TGK82085.1"/>
    </source>
</evidence>
<sequence>MENEEQNTDLYDDNIEFFDEDSRIFHTLFYALARANEEELLSKLESIGEKLEIEEELYLLEFKELIAEIIQKLRTKYSTLDIFTKHYPNPEVEKLMLRFEILHLIDLIDEEADSNYLKDVTDFLNFASHDFHAAIEKWDATLTTLEDLIMAHLTGNNEEIDQEDI</sequence>
<reference evidence="1" key="1">
    <citation type="journal article" date="2019" name="PLoS Negl. Trop. Dis.">
        <title>Revisiting the worldwide diversity of Leptospira species in the environment.</title>
        <authorList>
            <person name="Vincent A.T."/>
            <person name="Schiettekatte O."/>
            <person name="Bourhy P."/>
            <person name="Veyrier F.J."/>
            <person name="Picardeau M."/>
        </authorList>
    </citation>
    <scope>NUCLEOTIDE SEQUENCE [LARGE SCALE GENOMIC DNA]</scope>
    <source>
        <strain evidence="1">201800287</strain>
    </source>
</reference>
<evidence type="ECO:0000313" key="2">
    <source>
        <dbReference type="Proteomes" id="UP000298009"/>
    </source>
</evidence>
<name>A0A4R9I7G8_9LEPT</name>
<organism evidence="1 2">
    <name type="scientific">Leptospira noumeaensis</name>
    <dbReference type="NCBI Taxonomy" id="2484964"/>
    <lineage>
        <taxon>Bacteria</taxon>
        <taxon>Pseudomonadati</taxon>
        <taxon>Spirochaetota</taxon>
        <taxon>Spirochaetia</taxon>
        <taxon>Leptospirales</taxon>
        <taxon>Leptospiraceae</taxon>
        <taxon>Leptospira</taxon>
    </lineage>
</organism>